<feature type="transmembrane region" description="Helical" evidence="1">
    <location>
        <begin position="118"/>
        <end position="135"/>
    </location>
</feature>
<evidence type="ECO:0000313" key="2">
    <source>
        <dbReference type="EMBL" id="OZN24256.1"/>
    </source>
</evidence>
<dbReference type="EMBL" id="UFSB01000001">
    <property type="protein sequence ID" value="SUU37603.1"/>
    <property type="molecule type" value="Genomic_DNA"/>
</dbReference>
<dbReference type="EMBL" id="NLFK01000011">
    <property type="protein sequence ID" value="OZN24256.1"/>
    <property type="molecule type" value="Genomic_DNA"/>
</dbReference>
<keyword evidence="4" id="KW-1185">Reference proteome</keyword>
<protein>
    <submittedName>
        <fullName evidence="3">Uncharacterized protein</fullName>
    </submittedName>
</protein>
<gene>
    <name evidence="2" type="ORF">CFY87_10015</name>
    <name evidence="3" type="ORF">NCTC10851_01628</name>
</gene>
<feature type="transmembrane region" description="Helical" evidence="1">
    <location>
        <begin position="6"/>
        <end position="23"/>
    </location>
</feature>
<keyword evidence="1" id="KW-1133">Transmembrane helix</keyword>
<evidence type="ECO:0000313" key="5">
    <source>
        <dbReference type="Proteomes" id="UP000254507"/>
    </source>
</evidence>
<dbReference type="RefSeq" id="WP_094947319.1">
    <property type="nucleotide sequence ID" value="NZ_JBMHIA010000017.1"/>
</dbReference>
<evidence type="ECO:0000313" key="4">
    <source>
        <dbReference type="Proteomes" id="UP000215738"/>
    </source>
</evidence>
<reference evidence="3 5" key="2">
    <citation type="submission" date="2018-06" db="EMBL/GenBank/DDBJ databases">
        <authorList>
            <consortium name="Pathogen Informatics"/>
            <person name="Doyle S."/>
        </authorList>
    </citation>
    <scope>NUCLEOTIDE SEQUENCE [LARGE SCALE GENOMIC DNA]</scope>
    <source>
        <strain evidence="3 5">NCTC10851</strain>
    </source>
</reference>
<feature type="transmembrane region" description="Helical" evidence="1">
    <location>
        <begin position="69"/>
        <end position="90"/>
    </location>
</feature>
<reference evidence="2 4" key="1">
    <citation type="submission" date="2017-07" db="EMBL/GenBank/DDBJ databases">
        <title>Virulence factors identified in Actinobacillus seminis.</title>
        <authorList>
            <person name="Negrete-Abascal E."/>
            <person name="Vaca-Pacheco S."/>
            <person name="Montes-Garcia F."/>
            <person name="Leyto-Gil A.M."/>
            <person name="Fragoso-Garcia E."/>
            <person name="Carvente-Garcia R."/>
            <person name="Perez-Agueros S."/>
            <person name="Castelan-Sanchez H.G."/>
            <person name="Garcia-Molina A."/>
            <person name="Villamar T.E."/>
            <person name="Vazquez-Cruz C."/>
        </authorList>
    </citation>
    <scope>NUCLEOTIDE SEQUENCE [LARGE SCALE GENOMIC DNA]</scope>
    <source>
        <strain evidence="2 4">ATCC 15768</strain>
    </source>
</reference>
<feature type="transmembrane region" description="Helical" evidence="1">
    <location>
        <begin position="35"/>
        <end position="57"/>
    </location>
</feature>
<sequence length="145" mass="15655">MLVLQIIGGILAIAVVLFGLFALNKAYKERFDFAIFSTTLIAVEMIGVVFSAGGWLWYSNALEEKGDTLNGIVLIVIGALIILGVIYTLYKNTNFLFGTLGTAILLIKLAILTALLPILVVFVLLAIVGAIISFANEPKKVRIVK</sequence>
<accession>A0A263HCN5</accession>
<dbReference type="Proteomes" id="UP000215738">
    <property type="component" value="Unassembled WGS sequence"/>
</dbReference>
<organism evidence="3 5">
    <name type="scientific">Actinobacillus seminis</name>
    <dbReference type="NCBI Taxonomy" id="722"/>
    <lineage>
        <taxon>Bacteria</taxon>
        <taxon>Pseudomonadati</taxon>
        <taxon>Pseudomonadota</taxon>
        <taxon>Gammaproteobacteria</taxon>
        <taxon>Pasteurellales</taxon>
        <taxon>Pasteurellaceae</taxon>
        <taxon>Actinobacillus</taxon>
    </lineage>
</organism>
<evidence type="ECO:0000313" key="3">
    <source>
        <dbReference type="EMBL" id="SUU37603.1"/>
    </source>
</evidence>
<keyword evidence="1" id="KW-0472">Membrane</keyword>
<proteinExistence type="predicted"/>
<keyword evidence="1" id="KW-0812">Transmembrane</keyword>
<dbReference type="InParanoid" id="A0A263HCN5"/>
<dbReference type="AlphaFoldDB" id="A0A263HCN5"/>
<evidence type="ECO:0000256" key="1">
    <source>
        <dbReference type="SAM" id="Phobius"/>
    </source>
</evidence>
<dbReference type="OrthoDB" id="90675at2"/>
<dbReference type="Proteomes" id="UP000254507">
    <property type="component" value="Unassembled WGS sequence"/>
</dbReference>
<name>A0A263HCN5_9PAST</name>